<gene>
    <name evidence="2" type="ORF">BU23DRAFT_548613</name>
</gene>
<reference evidence="2" key="1">
    <citation type="journal article" date="2020" name="Stud. Mycol.">
        <title>101 Dothideomycetes genomes: a test case for predicting lifestyles and emergence of pathogens.</title>
        <authorList>
            <person name="Haridas S."/>
            <person name="Albert R."/>
            <person name="Binder M."/>
            <person name="Bloem J."/>
            <person name="Labutti K."/>
            <person name="Salamov A."/>
            <person name="Andreopoulos B."/>
            <person name="Baker S."/>
            <person name="Barry K."/>
            <person name="Bills G."/>
            <person name="Bluhm B."/>
            <person name="Cannon C."/>
            <person name="Castanera R."/>
            <person name="Culley D."/>
            <person name="Daum C."/>
            <person name="Ezra D."/>
            <person name="Gonzalez J."/>
            <person name="Henrissat B."/>
            <person name="Kuo A."/>
            <person name="Liang C."/>
            <person name="Lipzen A."/>
            <person name="Lutzoni F."/>
            <person name="Magnuson J."/>
            <person name="Mondo S."/>
            <person name="Nolan M."/>
            <person name="Ohm R."/>
            <person name="Pangilinan J."/>
            <person name="Park H.-J."/>
            <person name="Ramirez L."/>
            <person name="Alfaro M."/>
            <person name="Sun H."/>
            <person name="Tritt A."/>
            <person name="Yoshinaga Y."/>
            <person name="Zwiers L.-H."/>
            <person name="Turgeon B."/>
            <person name="Goodwin S."/>
            <person name="Spatafora J."/>
            <person name="Crous P."/>
            <person name="Grigoriev I."/>
        </authorList>
    </citation>
    <scope>NUCLEOTIDE SEQUENCE</scope>
    <source>
        <strain evidence="2">CBS 107.79</strain>
    </source>
</reference>
<dbReference type="GO" id="GO:0016787">
    <property type="term" value="F:hydrolase activity"/>
    <property type="evidence" value="ECO:0007669"/>
    <property type="project" value="UniProtKB-KW"/>
</dbReference>
<feature type="domain" description="SGNH hydrolase-type esterase" evidence="1">
    <location>
        <begin position="32"/>
        <end position="235"/>
    </location>
</feature>
<proteinExistence type="predicted"/>
<dbReference type="AlphaFoldDB" id="A0A6A5VT84"/>
<dbReference type="Proteomes" id="UP000800036">
    <property type="component" value="Unassembled WGS sequence"/>
</dbReference>
<dbReference type="EMBL" id="ML976656">
    <property type="protein sequence ID" value="KAF1980461.1"/>
    <property type="molecule type" value="Genomic_DNA"/>
</dbReference>
<protein>
    <submittedName>
        <fullName evidence="2">GDSL Lipase/Acylhydrolase</fullName>
    </submittedName>
</protein>
<keyword evidence="2" id="KW-0378">Hydrolase</keyword>
<dbReference type="Pfam" id="PF13472">
    <property type="entry name" value="Lipase_GDSL_2"/>
    <property type="match status" value="1"/>
</dbReference>
<dbReference type="SUPFAM" id="SSF52266">
    <property type="entry name" value="SGNH hydrolase"/>
    <property type="match status" value="1"/>
</dbReference>
<dbReference type="InterPro" id="IPR036514">
    <property type="entry name" value="SGNH_hydro_sf"/>
</dbReference>
<dbReference type="InterPro" id="IPR045136">
    <property type="entry name" value="Iah1-like"/>
</dbReference>
<evidence type="ECO:0000313" key="2">
    <source>
        <dbReference type="EMBL" id="KAF1980461.1"/>
    </source>
</evidence>
<keyword evidence="3" id="KW-1185">Reference proteome</keyword>
<accession>A0A6A5VT84</accession>
<organism evidence="2 3">
    <name type="scientific">Bimuria novae-zelandiae CBS 107.79</name>
    <dbReference type="NCBI Taxonomy" id="1447943"/>
    <lineage>
        <taxon>Eukaryota</taxon>
        <taxon>Fungi</taxon>
        <taxon>Dikarya</taxon>
        <taxon>Ascomycota</taxon>
        <taxon>Pezizomycotina</taxon>
        <taxon>Dothideomycetes</taxon>
        <taxon>Pleosporomycetidae</taxon>
        <taxon>Pleosporales</taxon>
        <taxon>Massarineae</taxon>
        <taxon>Didymosphaeriaceae</taxon>
        <taxon>Bimuria</taxon>
    </lineage>
</organism>
<evidence type="ECO:0000259" key="1">
    <source>
        <dbReference type="Pfam" id="PF13472"/>
    </source>
</evidence>
<dbReference type="PANTHER" id="PTHR14209">
    <property type="entry name" value="ISOAMYL ACETATE-HYDROLYZING ESTERASE 1"/>
    <property type="match status" value="1"/>
</dbReference>
<name>A0A6A5VT84_9PLEO</name>
<evidence type="ECO:0000313" key="3">
    <source>
        <dbReference type="Proteomes" id="UP000800036"/>
    </source>
</evidence>
<dbReference type="InterPro" id="IPR013830">
    <property type="entry name" value="SGNH_hydro"/>
</dbReference>
<sequence length="268" mass="29931">MTTATPQAVSRATSNVKIENTNKKVSYDQFIFFGDSITQIDGNPERGFSWRSALQYDYMRRIDIVNRGFSGYNTSNALEVLPIFFPSPQEARVRLVTIFFGANDASLPNTTGQHVPLEHFKLNLHSLLSHPCILAHPNVKILLITPPPIDEWQFDSWDEPGKSARKAVIARAYADAVVEVGSESGIAVVDLWSACMKEVGWDGEEPLPGDHGAEKSGLSKLLFDGLHLGGEGYRVLYQEMKKVVAKEYPELVPAKIPVVLEPFFPEWW</sequence>
<dbReference type="PANTHER" id="PTHR14209:SF19">
    <property type="entry name" value="ISOAMYL ACETATE-HYDROLYZING ESTERASE 1 HOMOLOG"/>
    <property type="match status" value="1"/>
</dbReference>
<dbReference type="OrthoDB" id="671439at2759"/>
<dbReference type="CDD" id="cd01838">
    <property type="entry name" value="Isoamyl_acetate_hydrolase_like"/>
    <property type="match status" value="1"/>
</dbReference>
<dbReference type="Gene3D" id="3.40.50.1110">
    <property type="entry name" value="SGNH hydrolase"/>
    <property type="match status" value="1"/>
</dbReference>